<sequence length="166" mass="16950">MSSDPDSLDDDADLDRSGPGWQPLLDRPGYEQWWDGDAWRGRPHREPDPFAAFGPELSRSMRPGPNRAAAVARAGTGFTLLGFVLQTVVATGAVSIPGIDPIALTLASLALAALIAALTAVAAVLALRAAPRLGGRAIATLALGVSIVLGLAPVLLLTAIGLAGGL</sequence>
<evidence type="ECO:0000313" key="3">
    <source>
        <dbReference type="EMBL" id="UTT63439.1"/>
    </source>
</evidence>
<feature type="region of interest" description="Disordered" evidence="1">
    <location>
        <begin position="1"/>
        <end position="30"/>
    </location>
</feature>
<dbReference type="Proteomes" id="UP001060039">
    <property type="component" value="Chromosome"/>
</dbReference>
<name>A0ABY5FZ92_9MICO</name>
<keyword evidence="2" id="KW-1133">Transmembrane helix</keyword>
<evidence type="ECO:0000313" key="4">
    <source>
        <dbReference type="Proteomes" id="UP001060039"/>
    </source>
</evidence>
<accession>A0ABY5FZ92</accession>
<reference evidence="3" key="1">
    <citation type="submission" date="2022-07" db="EMBL/GenBank/DDBJ databases">
        <title>Taxonomic analysis of Microcella humidisoli nov. sp., isolated from riverside soil.</title>
        <authorList>
            <person name="Molina K.M."/>
            <person name="Kim S.B."/>
        </authorList>
    </citation>
    <scope>NUCLEOTIDE SEQUENCE</scope>
    <source>
        <strain evidence="3">MMS21-STM10</strain>
    </source>
</reference>
<feature type="transmembrane region" description="Helical" evidence="2">
    <location>
        <begin position="139"/>
        <end position="163"/>
    </location>
</feature>
<gene>
    <name evidence="3" type="ORF">NNL39_04870</name>
</gene>
<keyword evidence="4" id="KW-1185">Reference proteome</keyword>
<feature type="compositionally biased region" description="Acidic residues" evidence="1">
    <location>
        <begin position="1"/>
        <end position="13"/>
    </location>
</feature>
<feature type="transmembrane region" description="Helical" evidence="2">
    <location>
        <begin position="70"/>
        <end position="96"/>
    </location>
</feature>
<proteinExistence type="predicted"/>
<feature type="transmembrane region" description="Helical" evidence="2">
    <location>
        <begin position="102"/>
        <end position="127"/>
    </location>
</feature>
<protein>
    <recommendedName>
        <fullName evidence="5">DUF2510 domain-containing protein</fullName>
    </recommendedName>
</protein>
<dbReference type="RefSeq" id="WP_255160571.1">
    <property type="nucleotide sequence ID" value="NZ_CP101497.1"/>
</dbReference>
<evidence type="ECO:0008006" key="5">
    <source>
        <dbReference type="Google" id="ProtNLM"/>
    </source>
</evidence>
<dbReference type="EMBL" id="CP101497">
    <property type="protein sequence ID" value="UTT63439.1"/>
    <property type="molecule type" value="Genomic_DNA"/>
</dbReference>
<organism evidence="3 4">
    <name type="scientific">Microcella humidisoli</name>
    <dbReference type="NCBI Taxonomy" id="2963406"/>
    <lineage>
        <taxon>Bacteria</taxon>
        <taxon>Bacillati</taxon>
        <taxon>Actinomycetota</taxon>
        <taxon>Actinomycetes</taxon>
        <taxon>Micrococcales</taxon>
        <taxon>Microbacteriaceae</taxon>
        <taxon>Microcella</taxon>
    </lineage>
</organism>
<keyword evidence="2" id="KW-0472">Membrane</keyword>
<evidence type="ECO:0000256" key="2">
    <source>
        <dbReference type="SAM" id="Phobius"/>
    </source>
</evidence>
<evidence type="ECO:0000256" key="1">
    <source>
        <dbReference type="SAM" id="MobiDB-lite"/>
    </source>
</evidence>
<keyword evidence="2" id="KW-0812">Transmembrane</keyword>